<evidence type="ECO:0000256" key="6">
    <source>
        <dbReference type="ARBA" id="ARBA00023139"/>
    </source>
</evidence>
<feature type="transmembrane region" description="Helical" evidence="10">
    <location>
        <begin position="26"/>
        <end position="49"/>
    </location>
</feature>
<reference evidence="12 13" key="1">
    <citation type="submission" date="2014-04" db="EMBL/GenBank/DDBJ databases">
        <title>Evolutionary Origins and Diversification of the Mycorrhizal Mutualists.</title>
        <authorList>
            <consortium name="DOE Joint Genome Institute"/>
            <consortium name="Mycorrhizal Genomics Consortium"/>
            <person name="Kohler A."/>
            <person name="Kuo A."/>
            <person name="Nagy L.G."/>
            <person name="Floudas D."/>
            <person name="Copeland A."/>
            <person name="Barry K.W."/>
            <person name="Cichocki N."/>
            <person name="Veneault-Fourrey C."/>
            <person name="LaButti K."/>
            <person name="Lindquist E.A."/>
            <person name="Lipzen A."/>
            <person name="Lundell T."/>
            <person name="Morin E."/>
            <person name="Murat C."/>
            <person name="Riley R."/>
            <person name="Ohm R."/>
            <person name="Sun H."/>
            <person name="Tunlid A."/>
            <person name="Henrissat B."/>
            <person name="Grigoriev I.V."/>
            <person name="Hibbett D.S."/>
            <person name="Martin F."/>
        </authorList>
    </citation>
    <scope>NUCLEOTIDE SEQUENCE [LARGE SCALE GENOMIC DNA]</scope>
    <source>
        <strain evidence="12 13">MD-312</strain>
    </source>
</reference>
<keyword evidence="7" id="KW-0449">Lipoprotein</keyword>
<comment type="domain">
    <text evidence="10">The DHHC domain is required for palmitoyltransferase activity.</text>
</comment>
<sequence>MLAPHPSLLLVLVNHYIRTLHSTTGFLIHLLVTYTLTFLAFSSLIVCVARDPGPVSPEKPAVEEEDNDRDDALGLREALMAGPDHDDDYLSPVKWCRKCWAPRPERTHHCGLCGRCVLKMDHHCPWLGGKCVGHRTYPAFFHFISCITLLSAYIALIAGRAFWWSFNNPNSVLDQATPVHELFLTAAGVIFALVVGSFTIYHMYLISTNQTTLESLSPFLLLRHIPPLPVSLRLSDPPLEHELSYKQRRIVRDAHRAVKLYDLGWRKNWAQVFGWNKQRGWVYRITYGGASKGDGRSFPRNPRAEEILSKLATRLATADKEA</sequence>
<dbReference type="Proteomes" id="UP000053820">
    <property type="component" value="Unassembled WGS sequence"/>
</dbReference>
<evidence type="ECO:0000259" key="11">
    <source>
        <dbReference type="Pfam" id="PF01529"/>
    </source>
</evidence>
<keyword evidence="8 10" id="KW-0012">Acyltransferase</keyword>
<dbReference type="AlphaFoldDB" id="A0A0C9WCX7"/>
<dbReference type="PROSITE" id="PS50216">
    <property type="entry name" value="DHHC"/>
    <property type="match status" value="1"/>
</dbReference>
<proteinExistence type="inferred from homology"/>
<comment type="subcellular location">
    <subcellularLocation>
        <location evidence="1">Membrane</location>
        <topology evidence="1">Multi-pass membrane protein</topology>
    </subcellularLocation>
</comment>
<dbReference type="EMBL" id="KN839854">
    <property type="protein sequence ID" value="KIJ62536.1"/>
    <property type="molecule type" value="Genomic_DNA"/>
</dbReference>
<evidence type="ECO:0000256" key="7">
    <source>
        <dbReference type="ARBA" id="ARBA00023288"/>
    </source>
</evidence>
<evidence type="ECO:0000256" key="5">
    <source>
        <dbReference type="ARBA" id="ARBA00023136"/>
    </source>
</evidence>
<dbReference type="InterPro" id="IPR039859">
    <property type="entry name" value="PFA4/ZDH16/20/ERF2-like"/>
</dbReference>
<dbReference type="HOGENOM" id="CLU_037348_0_0_1"/>
<keyword evidence="13" id="KW-1185">Reference proteome</keyword>
<feature type="domain" description="Palmitoyltransferase DHHC" evidence="11">
    <location>
        <begin position="94"/>
        <end position="216"/>
    </location>
</feature>
<evidence type="ECO:0000256" key="1">
    <source>
        <dbReference type="ARBA" id="ARBA00004141"/>
    </source>
</evidence>
<feature type="transmembrane region" description="Helical" evidence="10">
    <location>
        <begin position="140"/>
        <end position="163"/>
    </location>
</feature>
<evidence type="ECO:0000256" key="2">
    <source>
        <dbReference type="ARBA" id="ARBA00022679"/>
    </source>
</evidence>
<keyword evidence="4 10" id="KW-1133">Transmembrane helix</keyword>
<dbReference type="GO" id="GO:0016020">
    <property type="term" value="C:membrane"/>
    <property type="evidence" value="ECO:0007669"/>
    <property type="project" value="UniProtKB-SubCell"/>
</dbReference>
<comment type="catalytic activity">
    <reaction evidence="9 10">
        <text>L-cysteinyl-[protein] + hexadecanoyl-CoA = S-hexadecanoyl-L-cysteinyl-[protein] + CoA</text>
        <dbReference type="Rhea" id="RHEA:36683"/>
        <dbReference type="Rhea" id="RHEA-COMP:10131"/>
        <dbReference type="Rhea" id="RHEA-COMP:11032"/>
        <dbReference type="ChEBI" id="CHEBI:29950"/>
        <dbReference type="ChEBI" id="CHEBI:57287"/>
        <dbReference type="ChEBI" id="CHEBI:57379"/>
        <dbReference type="ChEBI" id="CHEBI:74151"/>
        <dbReference type="EC" id="2.3.1.225"/>
    </reaction>
</comment>
<keyword evidence="5 10" id="KW-0472">Membrane</keyword>
<evidence type="ECO:0000313" key="13">
    <source>
        <dbReference type="Proteomes" id="UP000053820"/>
    </source>
</evidence>
<evidence type="ECO:0000256" key="8">
    <source>
        <dbReference type="ARBA" id="ARBA00023315"/>
    </source>
</evidence>
<dbReference type="EC" id="2.3.1.225" evidence="10"/>
<organism evidence="12 13">
    <name type="scientific">Hydnomerulius pinastri MD-312</name>
    <dbReference type="NCBI Taxonomy" id="994086"/>
    <lineage>
        <taxon>Eukaryota</taxon>
        <taxon>Fungi</taxon>
        <taxon>Dikarya</taxon>
        <taxon>Basidiomycota</taxon>
        <taxon>Agaricomycotina</taxon>
        <taxon>Agaricomycetes</taxon>
        <taxon>Agaricomycetidae</taxon>
        <taxon>Boletales</taxon>
        <taxon>Boletales incertae sedis</taxon>
        <taxon>Leucogyrophana</taxon>
    </lineage>
</organism>
<evidence type="ECO:0000256" key="9">
    <source>
        <dbReference type="ARBA" id="ARBA00048048"/>
    </source>
</evidence>
<keyword evidence="6" id="KW-0564">Palmitate</keyword>
<keyword evidence="2 10" id="KW-0808">Transferase</keyword>
<evidence type="ECO:0000313" key="12">
    <source>
        <dbReference type="EMBL" id="KIJ62536.1"/>
    </source>
</evidence>
<protein>
    <recommendedName>
        <fullName evidence="10">Palmitoyltransferase</fullName>
        <ecNumber evidence="10">2.3.1.225</ecNumber>
    </recommendedName>
</protein>
<dbReference type="PANTHER" id="PTHR12246">
    <property type="entry name" value="PALMITOYLTRANSFERASE ZDHHC16"/>
    <property type="match status" value="1"/>
</dbReference>
<gene>
    <name evidence="12" type="ORF">HYDPIDRAFT_182622</name>
</gene>
<dbReference type="GO" id="GO:0019706">
    <property type="term" value="F:protein-cysteine S-palmitoyltransferase activity"/>
    <property type="evidence" value="ECO:0007669"/>
    <property type="project" value="UniProtKB-EC"/>
</dbReference>
<dbReference type="OrthoDB" id="9909019at2759"/>
<keyword evidence="3 10" id="KW-0812">Transmembrane</keyword>
<accession>A0A0C9WCX7</accession>
<dbReference type="Pfam" id="PF01529">
    <property type="entry name" value="DHHC"/>
    <property type="match status" value="1"/>
</dbReference>
<evidence type="ECO:0000256" key="4">
    <source>
        <dbReference type="ARBA" id="ARBA00022989"/>
    </source>
</evidence>
<dbReference type="InterPro" id="IPR001594">
    <property type="entry name" value="Palmitoyltrfase_DHHC"/>
</dbReference>
<name>A0A0C9WCX7_9AGAM</name>
<evidence type="ECO:0000256" key="3">
    <source>
        <dbReference type="ARBA" id="ARBA00022692"/>
    </source>
</evidence>
<comment type="similarity">
    <text evidence="10">Belongs to the DHHC palmitoyltransferase family.</text>
</comment>
<evidence type="ECO:0000256" key="10">
    <source>
        <dbReference type="RuleBase" id="RU079119"/>
    </source>
</evidence>
<feature type="transmembrane region" description="Helical" evidence="10">
    <location>
        <begin position="183"/>
        <end position="206"/>
    </location>
</feature>